<evidence type="ECO:0000313" key="2">
    <source>
        <dbReference type="EMBL" id="EBN0465912.1"/>
    </source>
</evidence>
<evidence type="ECO:0000313" key="1">
    <source>
        <dbReference type="EMBL" id="EBM9357991.1"/>
    </source>
</evidence>
<dbReference type="EMBL" id="DAATRF010000165">
    <property type="protein sequence ID" value="HAE9763761.1"/>
    <property type="molecule type" value="Genomic_DNA"/>
</dbReference>
<evidence type="ECO:0000313" key="6">
    <source>
        <dbReference type="EMBL" id="HAE9763761.1"/>
    </source>
</evidence>
<dbReference type="EMBL" id="AAGEOC010000077">
    <property type="protein sequence ID" value="EBN0465912.1"/>
    <property type="molecule type" value="Genomic_DNA"/>
</dbReference>
<dbReference type="EMBL" id="AAGEEU010000037">
    <property type="protein sequence ID" value="EBM9357991.1"/>
    <property type="molecule type" value="Genomic_DNA"/>
</dbReference>
<dbReference type="AlphaFoldDB" id="A0A5I6XIS7"/>
<dbReference type="EMBL" id="AAMFZB010000033">
    <property type="protein sequence ID" value="EDG9821198.1"/>
    <property type="molecule type" value="Genomic_DNA"/>
</dbReference>
<dbReference type="EMBL" id="AAGIBR010000073">
    <property type="protein sequence ID" value="EBO3034121.1"/>
    <property type="molecule type" value="Genomic_DNA"/>
</dbReference>
<comment type="caution">
    <text evidence="1">The sequence shown here is derived from an EMBL/GenBank/DDBJ whole genome shotgun (WGS) entry which is preliminary data.</text>
</comment>
<gene>
    <name evidence="2" type="ORF">AC330_25085</name>
    <name evidence="4" type="ORF">AR882_25405</name>
    <name evidence="5" type="ORF">B9L12_24335</name>
    <name evidence="6" type="ORF">G4V86_004617</name>
    <name evidence="7" type="ORF">G9F46_004841</name>
    <name evidence="3" type="ORF">IL95_25120</name>
    <name evidence="1" type="ORF">JU32_25165</name>
</gene>
<reference evidence="6" key="1">
    <citation type="journal article" date="2018" name="Genome Biol.">
        <title>SKESA: strategic k-mer extension for scrupulous assemblies.</title>
        <authorList>
            <person name="Souvorov A."/>
            <person name="Agarwala R."/>
            <person name="Lipman D.J."/>
        </authorList>
    </citation>
    <scope>NUCLEOTIDE SEQUENCE</scope>
    <source>
        <strain evidence="7">12-5335</strain>
        <strain evidence="6">ID119224</strain>
    </source>
</reference>
<reference evidence="6" key="2">
    <citation type="submission" date="2018-07" db="EMBL/GenBank/DDBJ databases">
        <authorList>
            <consortium name="NCBI Pathogen Detection Project"/>
        </authorList>
    </citation>
    <scope>NUCLEOTIDE SEQUENCE</scope>
    <source>
        <strain evidence="7">12-5335</strain>
        <strain evidence="6">ID119224</strain>
    </source>
</reference>
<reference evidence="1" key="3">
    <citation type="submission" date="2019-06" db="EMBL/GenBank/DDBJ databases">
        <authorList>
            <consortium name="GenomeTrakr network: Whole genome sequencing for foodborne pathogen traceback"/>
        </authorList>
    </citation>
    <scope>NUCLEOTIDE SEQUENCE</scope>
    <source>
        <strain evidence="4">CVM-N19843</strain>
        <strain evidence="3">NY-20054</strain>
        <strain evidence="2">NY-N14645</strain>
        <strain evidence="5">PSU_0103</strain>
        <strain evidence="1">WAPHL_SAL-A00492</strain>
    </source>
</reference>
<protein>
    <submittedName>
        <fullName evidence="1">Uncharacterized protein</fullName>
    </submittedName>
</protein>
<dbReference type="EMBL" id="DAAUEC010000025">
    <property type="protein sequence ID" value="HAF1314432.1"/>
    <property type="molecule type" value="Genomic_DNA"/>
</dbReference>
<evidence type="ECO:0000313" key="4">
    <source>
        <dbReference type="EMBL" id="ECI2229643.1"/>
    </source>
</evidence>
<organism evidence="1">
    <name type="scientific">Salmonella enterica subsp. enterica serovar Heidelberg</name>
    <dbReference type="NCBI Taxonomy" id="611"/>
    <lineage>
        <taxon>Bacteria</taxon>
        <taxon>Pseudomonadati</taxon>
        <taxon>Pseudomonadota</taxon>
        <taxon>Gammaproteobacteria</taxon>
        <taxon>Enterobacterales</taxon>
        <taxon>Enterobacteriaceae</taxon>
        <taxon>Salmonella</taxon>
    </lineage>
</organism>
<proteinExistence type="predicted"/>
<dbReference type="EMBL" id="AAIUMG010000033">
    <property type="protein sequence ID" value="ECI2229643.1"/>
    <property type="molecule type" value="Genomic_DNA"/>
</dbReference>
<evidence type="ECO:0000313" key="3">
    <source>
        <dbReference type="EMBL" id="EBO3034121.1"/>
    </source>
</evidence>
<sequence>MFTACTVELAIYWYATTNNIPDKTSHIINGRISQLNQFLLVLSPDMANTKAPVRASMPTNTQEDVASRNNITFRINFRDTAIAIKPIRVSYSAVR</sequence>
<evidence type="ECO:0000313" key="5">
    <source>
        <dbReference type="EMBL" id="EDG9821198.1"/>
    </source>
</evidence>
<accession>A0A5I6XIS7</accession>
<name>A0A5I6XIS7_SALET</name>
<evidence type="ECO:0000313" key="7">
    <source>
        <dbReference type="EMBL" id="HAF1314432.1"/>
    </source>
</evidence>